<evidence type="ECO:0000313" key="2">
    <source>
        <dbReference type="EMBL" id="TXB68405.1"/>
    </source>
</evidence>
<organism evidence="2 3">
    <name type="scientific">Phaeodactylibacter luteus</name>
    <dbReference type="NCBI Taxonomy" id="1564516"/>
    <lineage>
        <taxon>Bacteria</taxon>
        <taxon>Pseudomonadati</taxon>
        <taxon>Bacteroidota</taxon>
        <taxon>Saprospiria</taxon>
        <taxon>Saprospirales</taxon>
        <taxon>Haliscomenobacteraceae</taxon>
        <taxon>Phaeodactylibacter</taxon>
    </lineage>
</organism>
<dbReference type="Gene3D" id="3.40.630.30">
    <property type="match status" value="1"/>
</dbReference>
<reference evidence="2 3" key="1">
    <citation type="submission" date="2019-08" db="EMBL/GenBank/DDBJ databases">
        <title>Genome of Phaeodactylibacter luteus.</title>
        <authorList>
            <person name="Bowman J.P."/>
        </authorList>
    </citation>
    <scope>NUCLEOTIDE SEQUENCE [LARGE SCALE GENOMIC DNA]</scope>
    <source>
        <strain evidence="2 3">KCTC 42180</strain>
    </source>
</reference>
<keyword evidence="3" id="KW-1185">Reference proteome</keyword>
<dbReference type="InterPro" id="IPR054597">
    <property type="entry name" value="FeeM_cat"/>
</dbReference>
<dbReference type="SUPFAM" id="SSF55729">
    <property type="entry name" value="Acyl-CoA N-acyltransferases (Nat)"/>
    <property type="match status" value="1"/>
</dbReference>
<dbReference type="OrthoDB" id="9783696at2"/>
<name>A0A5C6S2D8_9BACT</name>
<dbReference type="Proteomes" id="UP000321580">
    <property type="component" value="Unassembled WGS sequence"/>
</dbReference>
<dbReference type="EMBL" id="VOOR01000004">
    <property type="protein sequence ID" value="TXB68405.1"/>
    <property type="molecule type" value="Genomic_DNA"/>
</dbReference>
<evidence type="ECO:0000259" key="1">
    <source>
        <dbReference type="Pfam" id="PF21926"/>
    </source>
</evidence>
<protein>
    <recommendedName>
        <fullName evidence="1">N-acyl amino acid synthase FeeM catalytic core domain-containing protein</fullName>
    </recommendedName>
</protein>
<sequence>MSANHQHLNFRPAAGPEELQRLFQLRYEGYLESHCASLVKTNELGFELESYDHCAHHLGLFLEGHYGARPIGYMRLVIDGPTQARAWVKQLAQAHGLSVPERPEGEAWPLLNNCPEQAPVQALQQEARKAGRQIAEASRFVFSPEARAAGYARFFLEAALAQAVHIYGLGGVVLACHPRHAASYLRMGFQQIVDGRNNDYQGLAASVLCIQPETVRPGLHDRLHHLASFQRRFGSVSFLPESKQFMPPISVLQQAS</sequence>
<dbReference type="RefSeq" id="WP_147165984.1">
    <property type="nucleotide sequence ID" value="NZ_VOOR01000004.1"/>
</dbReference>
<proteinExistence type="predicted"/>
<accession>A0A5C6S2D8</accession>
<dbReference type="Pfam" id="PF21926">
    <property type="entry name" value="FeeM"/>
    <property type="match status" value="1"/>
</dbReference>
<comment type="caution">
    <text evidence="2">The sequence shown here is derived from an EMBL/GenBank/DDBJ whole genome shotgun (WGS) entry which is preliminary data.</text>
</comment>
<gene>
    <name evidence="2" type="ORF">FRY97_03230</name>
</gene>
<feature type="domain" description="N-acyl amino acid synthase FeeM catalytic core" evidence="1">
    <location>
        <begin position="126"/>
        <end position="206"/>
    </location>
</feature>
<dbReference type="AlphaFoldDB" id="A0A5C6S2D8"/>
<dbReference type="InterPro" id="IPR016181">
    <property type="entry name" value="Acyl_CoA_acyltransferase"/>
</dbReference>
<evidence type="ECO:0000313" key="3">
    <source>
        <dbReference type="Proteomes" id="UP000321580"/>
    </source>
</evidence>